<reference evidence="1 2" key="1">
    <citation type="journal article" date="2014" name="PLoS Genet.">
        <title>The Genome of Spironucleus salmonicida Highlights a Fish Pathogen Adapted to Fluctuating Environments.</title>
        <authorList>
            <person name="Xu F."/>
            <person name="Jerlstrom-Hultqvist J."/>
            <person name="Einarsson E."/>
            <person name="Astvaldsson A."/>
            <person name="Svard S.G."/>
            <person name="Andersson J.O."/>
        </authorList>
    </citation>
    <scope>NUCLEOTIDE SEQUENCE [LARGE SCALE GENOMIC DNA]</scope>
    <source>
        <strain evidence="1 2">ATCC 50377</strain>
    </source>
</reference>
<dbReference type="AlphaFoldDB" id="A0A9P8S2H4"/>
<proteinExistence type="predicted"/>
<name>A0A9P8S2H4_9EUKA</name>
<comment type="caution">
    <text evidence="1">The sequence shown here is derived from an EMBL/GenBank/DDBJ whole genome shotgun (WGS) entry which is preliminary data.</text>
</comment>
<dbReference type="KEGG" id="ssao:94295064"/>
<organism evidence="1 2">
    <name type="scientific">Spironucleus salmonicida</name>
    <dbReference type="NCBI Taxonomy" id="348837"/>
    <lineage>
        <taxon>Eukaryota</taxon>
        <taxon>Metamonada</taxon>
        <taxon>Diplomonadida</taxon>
        <taxon>Hexamitidae</taxon>
        <taxon>Hexamitinae</taxon>
        <taxon>Spironucleus</taxon>
    </lineage>
</organism>
<sequence>MNQILQYYQLHQILYIPSITQKCKSCQLLTNQLQELTHPKVCNIKLKFKIYKKYEMCGKDTLQRKQIFILIKKQKSLRRVVERQNARYVIDQTAVFLENLIWKNQDYEESEEQQDLRKLFPGLF</sequence>
<dbReference type="Proteomes" id="UP000018208">
    <property type="component" value="Unassembled WGS sequence"/>
</dbReference>
<accession>A0A9P8S2H4</accession>
<protein>
    <submittedName>
        <fullName evidence="1">Uncharacterized protein</fullName>
    </submittedName>
</protein>
<keyword evidence="2" id="KW-1185">Reference proteome</keyword>
<dbReference type="GeneID" id="94295064"/>
<gene>
    <name evidence="1" type="ORF">SS50377_21041</name>
</gene>
<dbReference type="RefSeq" id="XP_067768460.1">
    <property type="nucleotide sequence ID" value="XM_067904978.1"/>
</dbReference>
<evidence type="ECO:0000313" key="2">
    <source>
        <dbReference type="Proteomes" id="UP000018208"/>
    </source>
</evidence>
<dbReference type="EMBL" id="AUWU02000001">
    <property type="protein sequence ID" value="KAH0577687.1"/>
    <property type="molecule type" value="Genomic_DNA"/>
</dbReference>
<evidence type="ECO:0000313" key="1">
    <source>
        <dbReference type="EMBL" id="KAH0577687.1"/>
    </source>
</evidence>